<feature type="region of interest" description="Disordered" evidence="1">
    <location>
        <begin position="1"/>
        <end position="20"/>
    </location>
</feature>
<reference evidence="2 3" key="1">
    <citation type="submission" date="2019-03" db="EMBL/GenBank/DDBJ databases">
        <title>Sequencing 23 genomes of Wallemia ichthyophaga.</title>
        <authorList>
            <person name="Gostincar C."/>
        </authorList>
    </citation>
    <scope>NUCLEOTIDE SEQUENCE [LARGE SCALE GENOMIC DNA]</scope>
    <source>
        <strain evidence="2 3">EXF-6200</strain>
    </source>
</reference>
<evidence type="ECO:0000313" key="3">
    <source>
        <dbReference type="Proteomes" id="UP000310689"/>
    </source>
</evidence>
<evidence type="ECO:0000256" key="1">
    <source>
        <dbReference type="SAM" id="MobiDB-lite"/>
    </source>
</evidence>
<feature type="compositionally biased region" description="Basic and acidic residues" evidence="1">
    <location>
        <begin position="102"/>
        <end position="112"/>
    </location>
</feature>
<feature type="compositionally biased region" description="Low complexity" evidence="1">
    <location>
        <begin position="124"/>
        <end position="141"/>
    </location>
</feature>
<evidence type="ECO:0000313" key="2">
    <source>
        <dbReference type="EMBL" id="TIB38574.1"/>
    </source>
</evidence>
<gene>
    <name evidence="2" type="ORF">E3P86_01554</name>
</gene>
<dbReference type="EMBL" id="SPOI01000056">
    <property type="protein sequence ID" value="TIB38574.1"/>
    <property type="molecule type" value="Genomic_DNA"/>
</dbReference>
<organism evidence="2 3">
    <name type="scientific">Wallemia ichthyophaga</name>
    <dbReference type="NCBI Taxonomy" id="245174"/>
    <lineage>
        <taxon>Eukaryota</taxon>
        <taxon>Fungi</taxon>
        <taxon>Dikarya</taxon>
        <taxon>Basidiomycota</taxon>
        <taxon>Wallemiomycotina</taxon>
        <taxon>Wallemiomycetes</taxon>
        <taxon>Wallemiales</taxon>
        <taxon>Wallemiaceae</taxon>
        <taxon>Wallemia</taxon>
    </lineage>
</organism>
<feature type="region of interest" description="Disordered" evidence="1">
    <location>
        <begin position="25"/>
        <end position="211"/>
    </location>
</feature>
<comment type="caution">
    <text evidence="2">The sequence shown here is derived from an EMBL/GenBank/DDBJ whole genome shotgun (WGS) entry which is preliminary data.</text>
</comment>
<protein>
    <submittedName>
        <fullName evidence="2">Uncharacterized protein</fullName>
    </submittedName>
</protein>
<dbReference type="Proteomes" id="UP000310689">
    <property type="component" value="Unassembled WGS sequence"/>
</dbReference>
<proteinExistence type="predicted"/>
<dbReference type="AlphaFoldDB" id="A0A4V4M5U9"/>
<feature type="compositionally biased region" description="Basic residues" evidence="1">
    <location>
        <begin position="85"/>
        <end position="101"/>
    </location>
</feature>
<sequence length="211" mass="23491">MAHARNTSTHSHSHSHSLSHIMRENSLPEEPIGLAADRIDEGAGNAQTRPGDDFRLAGAFDIPPVYEERHGRSHSRANSGAHAEGHRRRSCSHGHARSHSRHAYERDLERGQEVQQQQDKTPEQNTQNTQNTHSHNTTRNTPSIQQTTKHLPELSYHPHKARPQIPNRASSNERRRSQPIGLGSDRINEGGDATDNKVAGHTYSFSTDGGK</sequence>
<name>A0A4V4M5U9_WALIC</name>
<accession>A0A4V4M5U9</accession>